<evidence type="ECO:0000313" key="15">
    <source>
        <dbReference type="Proteomes" id="UP001203058"/>
    </source>
</evidence>
<evidence type="ECO:0000256" key="9">
    <source>
        <dbReference type="RuleBase" id="RU003357"/>
    </source>
</evidence>
<dbReference type="Gene3D" id="2.170.130.10">
    <property type="entry name" value="TonB-dependent receptor, plug domain"/>
    <property type="match status" value="1"/>
</dbReference>
<dbReference type="Gene3D" id="2.40.170.20">
    <property type="entry name" value="TonB-dependent receptor, beta-barrel domain"/>
    <property type="match status" value="1"/>
</dbReference>
<feature type="compositionally biased region" description="Polar residues" evidence="10">
    <location>
        <begin position="47"/>
        <end position="59"/>
    </location>
</feature>
<keyword evidence="6 8" id="KW-0472">Membrane</keyword>
<evidence type="ECO:0000256" key="6">
    <source>
        <dbReference type="ARBA" id="ARBA00023136"/>
    </source>
</evidence>
<evidence type="ECO:0000256" key="4">
    <source>
        <dbReference type="ARBA" id="ARBA00022692"/>
    </source>
</evidence>
<keyword evidence="3 8" id="KW-1134">Transmembrane beta strand</keyword>
<feature type="domain" description="TonB-dependent receptor-like beta-barrel" evidence="12">
    <location>
        <begin position="462"/>
        <end position="1004"/>
    </location>
</feature>
<keyword evidence="4 8" id="KW-0812">Transmembrane</keyword>
<comment type="caution">
    <text evidence="14">The sequence shown here is derived from an EMBL/GenBank/DDBJ whole genome shotgun (WGS) entry which is preliminary data.</text>
</comment>
<evidence type="ECO:0000256" key="2">
    <source>
        <dbReference type="ARBA" id="ARBA00022448"/>
    </source>
</evidence>
<dbReference type="InterPro" id="IPR037066">
    <property type="entry name" value="Plug_dom_sf"/>
</dbReference>
<keyword evidence="14" id="KW-0675">Receptor</keyword>
<dbReference type="PANTHER" id="PTHR47234:SF1">
    <property type="entry name" value="TONB-DEPENDENT RECEPTOR"/>
    <property type="match status" value="1"/>
</dbReference>
<evidence type="ECO:0000256" key="11">
    <source>
        <dbReference type="SAM" id="SignalP"/>
    </source>
</evidence>
<feature type="domain" description="TonB-dependent receptor plug" evidence="13">
    <location>
        <begin position="75"/>
        <end position="194"/>
    </location>
</feature>
<dbReference type="Pfam" id="PF00593">
    <property type="entry name" value="TonB_dep_Rec_b-barrel"/>
    <property type="match status" value="1"/>
</dbReference>
<keyword evidence="11" id="KW-0732">Signal</keyword>
<evidence type="ECO:0000256" key="8">
    <source>
        <dbReference type="PROSITE-ProRule" id="PRU01360"/>
    </source>
</evidence>
<reference evidence="14 15" key="1">
    <citation type="submission" date="2022-03" db="EMBL/GenBank/DDBJ databases">
        <authorList>
            <person name="Jo J.-H."/>
            <person name="Im W.-T."/>
        </authorList>
    </citation>
    <scope>NUCLEOTIDE SEQUENCE [LARGE SCALE GENOMIC DNA]</scope>
    <source>
        <strain evidence="14 15">SM33</strain>
    </source>
</reference>
<dbReference type="InterPro" id="IPR012910">
    <property type="entry name" value="Plug_dom"/>
</dbReference>
<evidence type="ECO:0000256" key="7">
    <source>
        <dbReference type="ARBA" id="ARBA00023237"/>
    </source>
</evidence>
<dbReference type="PROSITE" id="PS52016">
    <property type="entry name" value="TONB_DEPENDENT_REC_3"/>
    <property type="match status" value="1"/>
</dbReference>
<evidence type="ECO:0000256" key="5">
    <source>
        <dbReference type="ARBA" id="ARBA00023077"/>
    </source>
</evidence>
<accession>A0ABS9VKM5</accession>
<organism evidence="14 15">
    <name type="scientific">Sphingomonas telluris</name>
    <dbReference type="NCBI Taxonomy" id="2907998"/>
    <lineage>
        <taxon>Bacteria</taxon>
        <taxon>Pseudomonadati</taxon>
        <taxon>Pseudomonadota</taxon>
        <taxon>Alphaproteobacteria</taxon>
        <taxon>Sphingomonadales</taxon>
        <taxon>Sphingomonadaceae</taxon>
        <taxon>Sphingomonas</taxon>
    </lineage>
</organism>
<dbReference type="EMBL" id="JAKZHW010000001">
    <property type="protein sequence ID" value="MCH8615523.1"/>
    <property type="molecule type" value="Genomic_DNA"/>
</dbReference>
<protein>
    <submittedName>
        <fullName evidence="14">TonB-dependent receptor</fullName>
    </submittedName>
</protein>
<feature type="region of interest" description="Disordered" evidence="10">
    <location>
        <begin position="28"/>
        <end position="59"/>
    </location>
</feature>
<evidence type="ECO:0000256" key="3">
    <source>
        <dbReference type="ARBA" id="ARBA00022452"/>
    </source>
</evidence>
<evidence type="ECO:0000256" key="1">
    <source>
        <dbReference type="ARBA" id="ARBA00004571"/>
    </source>
</evidence>
<evidence type="ECO:0000259" key="13">
    <source>
        <dbReference type="Pfam" id="PF07715"/>
    </source>
</evidence>
<evidence type="ECO:0000313" key="14">
    <source>
        <dbReference type="EMBL" id="MCH8615523.1"/>
    </source>
</evidence>
<dbReference type="InterPro" id="IPR039426">
    <property type="entry name" value="TonB-dep_rcpt-like"/>
</dbReference>
<dbReference type="InterPro" id="IPR000531">
    <property type="entry name" value="Beta-barrel_TonB"/>
</dbReference>
<sequence>MRRTNALILSTASLFALTTTPAFAQTAQAPVDTTPEKQAEGEAVPPSSETTNAEGQATSQGEIVVTGSRIRRDNFNTPQNIDIVTRDDQVLAGTRSTAETLQSAAITSGTAQISGSFLGFVSEGGQAANTVGLRGLGSSRTLVLLNGRRLAPAGVGNQLIAADLNVLPTAIVQRIEVLREGASSIYGSDAIAGVINIITDSSLNGITVDAYADAPLEGNGRTLRGSITAGKTFDRGHITASFEYRNFQGLRQNDRDDYRCPRDLFHVNGQEVGQLDPSTGQLRCFPFQYDSLGIASGYGIYYSFNTGALGRITFPGYTTGNFDINGAPVVVNDSNLRPPPSPSQLFGHVLSPVQTYTGYLNGAYDLGVLGDAELYGEALYTRRQSHQDYATQLNFSGGLNPGVQLYGGNYAGTPLEEYGFPVSPFFPTAWANAGINYFTPFIVPEQLGFQRQKVNFFRGNIGLRGDTGLGDWRYDANAQISRTRAKENVWNPTTTALSNALIAVEAPSGTPSQYITVGLPGQTGAGINYTCSSNLTNGTYNGGTCVPLNFMDPQILLNGAIPTNVYNYIYQNNVNRTKFDQDTFQLVFDGSLFDLQGGSVKAAVGAEHRRDHINDKPSDAALAGELYNRASAGITKGSDAVNELFAELNIPIMKDKPFVNLLEVDLSGRYTHYKSYGGDTTYHINAQWAPVAALRFRGNYGTNFRAPNLYEQFVADQTGFYPPSIDPCSDFANNFDPGSTRYNNCLAALEPILGTEGALGYISTAGPQVTTKGGRDNLKAETAKTWGLGAIFTMPRHIADFSFAVDYFNIKVKDEVSILNSTILTLCYDAEDFPNNVYCNLIQPRAAEGTAHPGQIVSFDNPYINVARQDVSGIDFDARYATRLFGGKFQTQLQATRMLHQKLELFAGNGVFDYNGTLGYPGFGAGPKWVGTLDTRFTLPNDITFRWGVEYIGKQDSAKLVEPFTIGGQPVDVDLEAEAYWKHGVSVQWLWRNVGQFTVGVNNLFDAKPPTISGHPQVNGQYFRIGNYFGGGSYDYLGRSVFVNVTHTFK</sequence>
<feature type="signal peptide" evidence="11">
    <location>
        <begin position="1"/>
        <end position="24"/>
    </location>
</feature>
<gene>
    <name evidence="14" type="ORF">LZ016_05345</name>
</gene>
<dbReference type="InterPro" id="IPR036942">
    <property type="entry name" value="Beta-barrel_TonB_sf"/>
</dbReference>
<keyword evidence="5 9" id="KW-0798">TonB box</keyword>
<name>A0ABS9VKM5_9SPHN</name>
<dbReference type="PANTHER" id="PTHR47234">
    <property type="match status" value="1"/>
</dbReference>
<keyword evidence="2 8" id="KW-0813">Transport</keyword>
<dbReference type="Proteomes" id="UP001203058">
    <property type="component" value="Unassembled WGS sequence"/>
</dbReference>
<proteinExistence type="inferred from homology"/>
<comment type="subcellular location">
    <subcellularLocation>
        <location evidence="1 8">Cell outer membrane</location>
        <topology evidence="1 8">Multi-pass membrane protein</topology>
    </subcellularLocation>
</comment>
<dbReference type="RefSeq" id="WP_241446318.1">
    <property type="nucleotide sequence ID" value="NZ_JAKZHW010000001.1"/>
</dbReference>
<evidence type="ECO:0000259" key="12">
    <source>
        <dbReference type="Pfam" id="PF00593"/>
    </source>
</evidence>
<evidence type="ECO:0000256" key="10">
    <source>
        <dbReference type="SAM" id="MobiDB-lite"/>
    </source>
</evidence>
<feature type="chain" id="PRO_5047017675" evidence="11">
    <location>
        <begin position="25"/>
        <end position="1050"/>
    </location>
</feature>
<dbReference type="Pfam" id="PF07715">
    <property type="entry name" value="Plug"/>
    <property type="match status" value="1"/>
</dbReference>
<keyword evidence="15" id="KW-1185">Reference proteome</keyword>
<keyword evidence="7 8" id="KW-0998">Cell outer membrane</keyword>
<dbReference type="SUPFAM" id="SSF56935">
    <property type="entry name" value="Porins"/>
    <property type="match status" value="1"/>
</dbReference>
<comment type="similarity">
    <text evidence="8 9">Belongs to the TonB-dependent receptor family.</text>
</comment>